<keyword evidence="1" id="KW-1133">Transmembrane helix</keyword>
<sequence>MASRASPLSSIWSGALGFRGRRSFVAWMVAGGLAYYLYVVPDKQRAEEQQRVREQAKRWAEEAAAAAAADKQ</sequence>
<dbReference type="GeneID" id="17352107"/>
<dbReference type="RefSeq" id="XP_005844684.1">
    <property type="nucleotide sequence ID" value="XM_005844622.1"/>
</dbReference>
<dbReference type="Proteomes" id="UP000008141">
    <property type="component" value="Unassembled WGS sequence"/>
</dbReference>
<protein>
    <submittedName>
        <fullName evidence="2">Uncharacterized protein</fullName>
    </submittedName>
</protein>
<gene>
    <name evidence="2" type="ORF">CHLNCDRAFT_138591</name>
</gene>
<feature type="transmembrane region" description="Helical" evidence="1">
    <location>
        <begin position="24"/>
        <end position="41"/>
    </location>
</feature>
<keyword evidence="3" id="KW-1185">Reference proteome</keyword>
<name>E1ZNC4_CHLVA</name>
<evidence type="ECO:0000256" key="1">
    <source>
        <dbReference type="SAM" id="Phobius"/>
    </source>
</evidence>
<dbReference type="OrthoDB" id="537655at2759"/>
<dbReference type="InParanoid" id="E1ZNC4"/>
<accession>E1ZNC4</accession>
<dbReference type="EMBL" id="GL433855">
    <property type="protein sequence ID" value="EFN52582.1"/>
    <property type="molecule type" value="Genomic_DNA"/>
</dbReference>
<organism evidence="3">
    <name type="scientific">Chlorella variabilis</name>
    <name type="common">Green alga</name>
    <dbReference type="NCBI Taxonomy" id="554065"/>
    <lineage>
        <taxon>Eukaryota</taxon>
        <taxon>Viridiplantae</taxon>
        <taxon>Chlorophyta</taxon>
        <taxon>core chlorophytes</taxon>
        <taxon>Trebouxiophyceae</taxon>
        <taxon>Chlorellales</taxon>
        <taxon>Chlorellaceae</taxon>
        <taxon>Chlorella clade</taxon>
        <taxon>Chlorella</taxon>
    </lineage>
</organism>
<keyword evidence="1" id="KW-0472">Membrane</keyword>
<evidence type="ECO:0000313" key="3">
    <source>
        <dbReference type="Proteomes" id="UP000008141"/>
    </source>
</evidence>
<dbReference type="AlphaFoldDB" id="E1ZNC4"/>
<reference evidence="2 3" key="1">
    <citation type="journal article" date="2010" name="Plant Cell">
        <title>The Chlorella variabilis NC64A genome reveals adaptation to photosymbiosis, coevolution with viruses, and cryptic sex.</title>
        <authorList>
            <person name="Blanc G."/>
            <person name="Duncan G."/>
            <person name="Agarkova I."/>
            <person name="Borodovsky M."/>
            <person name="Gurnon J."/>
            <person name="Kuo A."/>
            <person name="Lindquist E."/>
            <person name="Lucas S."/>
            <person name="Pangilinan J."/>
            <person name="Polle J."/>
            <person name="Salamov A."/>
            <person name="Terry A."/>
            <person name="Yamada T."/>
            <person name="Dunigan D.D."/>
            <person name="Grigoriev I.V."/>
            <person name="Claverie J.M."/>
            <person name="Van Etten J.L."/>
        </authorList>
    </citation>
    <scope>NUCLEOTIDE SEQUENCE [LARGE SCALE GENOMIC DNA]</scope>
    <source>
        <strain evidence="2 3">NC64A</strain>
    </source>
</reference>
<evidence type="ECO:0000313" key="2">
    <source>
        <dbReference type="EMBL" id="EFN52582.1"/>
    </source>
</evidence>
<proteinExistence type="predicted"/>
<keyword evidence="1" id="KW-0812">Transmembrane</keyword>
<dbReference type="OMA" id="YFIYLPE"/>
<dbReference type="KEGG" id="cvr:CHLNCDRAFT_138591"/>
<dbReference type="eggNOG" id="ENOG502T0CI">
    <property type="taxonomic scope" value="Eukaryota"/>
</dbReference>